<feature type="transmembrane region" description="Helical" evidence="1">
    <location>
        <begin position="5"/>
        <end position="23"/>
    </location>
</feature>
<name>A0A164K6P8_BACCE</name>
<dbReference type="AlphaFoldDB" id="A0A164K6P8"/>
<comment type="caution">
    <text evidence="2">The sequence shown here is derived from an EMBL/GenBank/DDBJ whole genome shotgun (WGS) entry which is preliminary data.</text>
</comment>
<evidence type="ECO:0000256" key="1">
    <source>
        <dbReference type="SAM" id="Phobius"/>
    </source>
</evidence>
<evidence type="ECO:0000313" key="3">
    <source>
        <dbReference type="Proteomes" id="UP000076482"/>
    </source>
</evidence>
<accession>A0A164K6P8</accession>
<dbReference type="Proteomes" id="UP000076482">
    <property type="component" value="Unassembled WGS sequence"/>
</dbReference>
<gene>
    <name evidence="2" type="ORF">B4088_6654</name>
</gene>
<organism evidence="2 3">
    <name type="scientific">Bacillus cereus</name>
    <dbReference type="NCBI Taxonomy" id="1396"/>
    <lineage>
        <taxon>Bacteria</taxon>
        <taxon>Bacillati</taxon>
        <taxon>Bacillota</taxon>
        <taxon>Bacilli</taxon>
        <taxon>Bacillales</taxon>
        <taxon>Bacillaceae</taxon>
        <taxon>Bacillus</taxon>
        <taxon>Bacillus cereus group</taxon>
    </lineage>
</organism>
<evidence type="ECO:0000313" key="2">
    <source>
        <dbReference type="EMBL" id="KZD48189.1"/>
    </source>
</evidence>
<keyword evidence="1" id="KW-0472">Membrane</keyword>
<dbReference type="EMBL" id="LJKE01000141">
    <property type="protein sequence ID" value="KZD48189.1"/>
    <property type="molecule type" value="Genomic_DNA"/>
</dbReference>
<proteinExistence type="predicted"/>
<keyword evidence="1" id="KW-1133">Transmembrane helix</keyword>
<feature type="transmembrane region" description="Helical" evidence="1">
    <location>
        <begin position="29"/>
        <end position="50"/>
    </location>
</feature>
<dbReference type="RefSeq" id="WP_063263759.1">
    <property type="nucleotide sequence ID" value="NZ_LJKE01000141.1"/>
</dbReference>
<reference evidence="2 3" key="1">
    <citation type="submission" date="2015-09" db="EMBL/GenBank/DDBJ databases">
        <title>Bacillus cereus food isolates.</title>
        <authorList>
            <person name="Boekhorst J."/>
        </authorList>
    </citation>
    <scope>NUCLEOTIDE SEQUENCE [LARGE SCALE GENOMIC DNA]</scope>
    <source>
        <strain evidence="2 3">B4088</strain>
    </source>
</reference>
<dbReference type="PATRIC" id="fig|1396.535.peg.5239"/>
<sequence length="66" mass="7686">MFKKLLFSLPYILLVCIVFYITYTKTFSFGQMLVISIAIGIIGGLVIKICKDVFTYIRWTIKQRKS</sequence>
<keyword evidence="1" id="KW-0812">Transmembrane</keyword>
<protein>
    <submittedName>
        <fullName evidence="2">Uncharacterized protein</fullName>
    </submittedName>
</protein>